<reference evidence="2" key="1">
    <citation type="submission" date="2016-11" db="EMBL/GenBank/DDBJ databases">
        <authorList>
            <person name="Varghese N."/>
            <person name="Submissions S."/>
        </authorList>
    </citation>
    <scope>NUCLEOTIDE SEQUENCE [LARGE SCALE GENOMIC DNA]</scope>
    <source>
        <strain evidence="2">DSM 16990</strain>
    </source>
</reference>
<sequence>MKERIDKKRDIKDSDDIRFLVDTFYSNALTDPVIGPVFKAADFSLERHIPVMVAFWETILLDVVTYKGNPMLKHIALNKEVPLHAEHFEQWMKIWEATISANFEGPIADNAISRASSIGQLMQYKIKQSSSF</sequence>
<dbReference type="CDD" id="cd08916">
    <property type="entry name" value="TrHb3_P"/>
    <property type="match status" value="1"/>
</dbReference>
<keyword evidence="2" id="KW-1185">Reference proteome</keyword>
<dbReference type="EMBL" id="FQUQ01000005">
    <property type="protein sequence ID" value="SHG37304.1"/>
    <property type="molecule type" value="Genomic_DNA"/>
</dbReference>
<dbReference type="Proteomes" id="UP000184287">
    <property type="component" value="Unassembled WGS sequence"/>
</dbReference>
<dbReference type="OrthoDB" id="25954at2"/>
<dbReference type="GO" id="GO:0020037">
    <property type="term" value="F:heme binding"/>
    <property type="evidence" value="ECO:0007669"/>
    <property type="project" value="InterPro"/>
</dbReference>
<dbReference type="AlphaFoldDB" id="A0A1M5J9Q4"/>
<evidence type="ECO:0000313" key="2">
    <source>
        <dbReference type="Proteomes" id="UP000184287"/>
    </source>
</evidence>
<dbReference type="InterPro" id="IPR012292">
    <property type="entry name" value="Globin/Proto"/>
</dbReference>
<evidence type="ECO:0000313" key="1">
    <source>
        <dbReference type="EMBL" id="SHG37304.1"/>
    </source>
</evidence>
<dbReference type="SUPFAM" id="SSF46458">
    <property type="entry name" value="Globin-like"/>
    <property type="match status" value="1"/>
</dbReference>
<dbReference type="GO" id="GO:0019825">
    <property type="term" value="F:oxygen binding"/>
    <property type="evidence" value="ECO:0007669"/>
    <property type="project" value="InterPro"/>
</dbReference>
<name>A0A1M5J9Q4_9SPHI</name>
<protein>
    <submittedName>
        <fullName evidence="1">Hemoglobin</fullName>
    </submittedName>
</protein>
<dbReference type="RefSeq" id="WP_073234714.1">
    <property type="nucleotide sequence ID" value="NZ_FQUQ01000005.1"/>
</dbReference>
<gene>
    <name evidence="1" type="ORF">SAMN04488522_105257</name>
</gene>
<accession>A0A1M5J9Q4</accession>
<dbReference type="STRING" id="288992.SAMN04488522_105257"/>
<dbReference type="Gene3D" id="1.10.490.10">
    <property type="entry name" value="Globins"/>
    <property type="match status" value="1"/>
</dbReference>
<proteinExistence type="predicted"/>
<dbReference type="InterPro" id="IPR009050">
    <property type="entry name" value="Globin-like_sf"/>
</dbReference>
<organism evidence="1 2">
    <name type="scientific">Pedobacter caeni</name>
    <dbReference type="NCBI Taxonomy" id="288992"/>
    <lineage>
        <taxon>Bacteria</taxon>
        <taxon>Pseudomonadati</taxon>
        <taxon>Bacteroidota</taxon>
        <taxon>Sphingobacteriia</taxon>
        <taxon>Sphingobacteriales</taxon>
        <taxon>Sphingobacteriaceae</taxon>
        <taxon>Pedobacter</taxon>
    </lineage>
</organism>